<feature type="region of interest" description="Disordered" evidence="6">
    <location>
        <begin position="205"/>
        <end position="249"/>
    </location>
</feature>
<dbReference type="GO" id="GO:0000981">
    <property type="term" value="F:DNA-binding transcription factor activity, RNA polymerase II-specific"/>
    <property type="evidence" value="ECO:0007669"/>
    <property type="project" value="TreeGrafter"/>
</dbReference>
<dbReference type="PROSITE" id="PS00028">
    <property type="entry name" value="ZINC_FINGER_C2H2_1"/>
    <property type="match status" value="2"/>
</dbReference>
<evidence type="ECO:0000256" key="2">
    <source>
        <dbReference type="ARBA" id="ARBA00022737"/>
    </source>
</evidence>
<evidence type="ECO:0000313" key="9">
    <source>
        <dbReference type="Proteomes" id="UP000256328"/>
    </source>
</evidence>
<feature type="compositionally biased region" description="Low complexity" evidence="6">
    <location>
        <begin position="23"/>
        <end position="35"/>
    </location>
</feature>
<evidence type="ECO:0000313" key="8">
    <source>
        <dbReference type="EMBL" id="RDW94467.1"/>
    </source>
</evidence>
<name>A0A3D8T7E2_9HELO</name>
<keyword evidence="2" id="KW-0677">Repeat</keyword>
<keyword evidence="3 5" id="KW-0863">Zinc-finger</keyword>
<dbReference type="Proteomes" id="UP000256328">
    <property type="component" value="Unassembled WGS sequence"/>
</dbReference>
<evidence type="ECO:0000256" key="5">
    <source>
        <dbReference type="PROSITE-ProRule" id="PRU00042"/>
    </source>
</evidence>
<keyword evidence="1" id="KW-0479">Metal-binding</keyword>
<dbReference type="PANTHER" id="PTHR19818:SF139">
    <property type="entry name" value="PAIR-RULE PROTEIN ODD-PAIRED"/>
    <property type="match status" value="1"/>
</dbReference>
<evidence type="ECO:0000256" key="1">
    <source>
        <dbReference type="ARBA" id="ARBA00022723"/>
    </source>
</evidence>
<dbReference type="PROSITE" id="PS50157">
    <property type="entry name" value="ZINC_FINGER_C2H2_2"/>
    <property type="match status" value="2"/>
</dbReference>
<dbReference type="SUPFAM" id="SSF57667">
    <property type="entry name" value="beta-beta-alpha zinc fingers"/>
    <property type="match status" value="1"/>
</dbReference>
<dbReference type="InterPro" id="IPR013087">
    <property type="entry name" value="Znf_C2H2_type"/>
</dbReference>
<feature type="domain" description="C2H2-type" evidence="7">
    <location>
        <begin position="294"/>
        <end position="323"/>
    </location>
</feature>
<accession>A0A3D8T7E2</accession>
<dbReference type="EMBL" id="PDLN01000001">
    <property type="protein sequence ID" value="RDW94467.1"/>
    <property type="molecule type" value="Genomic_DNA"/>
</dbReference>
<dbReference type="PANTHER" id="PTHR19818">
    <property type="entry name" value="ZINC FINGER PROTEIN ZIC AND GLI"/>
    <property type="match status" value="1"/>
</dbReference>
<dbReference type="AlphaFoldDB" id="A0A3D8T7E2"/>
<comment type="caution">
    <text evidence="8">The sequence shown here is derived from an EMBL/GenBank/DDBJ whole genome shotgun (WGS) entry which is preliminary data.</text>
</comment>
<dbReference type="GO" id="GO:0008270">
    <property type="term" value="F:zinc ion binding"/>
    <property type="evidence" value="ECO:0007669"/>
    <property type="project" value="UniProtKB-KW"/>
</dbReference>
<sequence length="384" mass="43049">MYEEHHFDSYDSGSHTTSCPPLSSSMNSSYSSASSWGDYPVLSTPPSTRRPSFDSVKIEEMSGNTPTPSRTPSRHGSANGFCNMSTMTQKLLNGYPDQDVMFGKPLQEPFMNCNLQQYSGPIYNNYMNNDGMSSFSSYGSQNSLPVSSSQSFGHHGLPTTTPPLDLGQYSPTSVLSSSPATDFVVPSQTTFVDQQFEMSSSPMRPLHFDSPSSEFATSPAGPLRYFMSPTSERDHSPSRTPSRSAGGRQRCFQPLESSTVLHRIQNGDARAARKRVKREYILPNNLSVQKQAKRHCTWPGCQGRFQRQEHLKRHMKTHENEVKLPCQFCGKEFGRADNLKSHIKLHMDPTKKSSRTEYFPEARRVYEEMSRKSRKAGSDGSRTD</sequence>
<dbReference type="GO" id="GO:0005634">
    <property type="term" value="C:nucleus"/>
    <property type="evidence" value="ECO:0007669"/>
    <property type="project" value="UniProtKB-ARBA"/>
</dbReference>
<proteinExistence type="predicted"/>
<dbReference type="InterPro" id="IPR036236">
    <property type="entry name" value="Znf_C2H2_sf"/>
</dbReference>
<keyword evidence="4" id="KW-0862">Zinc</keyword>
<feature type="compositionally biased region" description="Polar residues" evidence="6">
    <location>
        <begin position="11"/>
        <end position="22"/>
    </location>
</feature>
<dbReference type="GO" id="GO:0045944">
    <property type="term" value="P:positive regulation of transcription by RNA polymerase II"/>
    <property type="evidence" value="ECO:0007669"/>
    <property type="project" value="UniProtKB-ARBA"/>
</dbReference>
<evidence type="ECO:0000256" key="4">
    <source>
        <dbReference type="ARBA" id="ARBA00022833"/>
    </source>
</evidence>
<protein>
    <recommendedName>
        <fullName evidence="7">C2H2-type domain-containing protein</fullName>
    </recommendedName>
</protein>
<evidence type="ECO:0000259" key="7">
    <source>
        <dbReference type="PROSITE" id="PS50157"/>
    </source>
</evidence>
<gene>
    <name evidence="8" type="ORF">BP5796_00230</name>
</gene>
<evidence type="ECO:0000256" key="3">
    <source>
        <dbReference type="ARBA" id="ARBA00022771"/>
    </source>
</evidence>
<dbReference type="SMART" id="SM00355">
    <property type="entry name" value="ZnF_C2H2"/>
    <property type="match status" value="2"/>
</dbReference>
<dbReference type="InterPro" id="IPR050329">
    <property type="entry name" value="GLI_C2H2-zinc-finger"/>
</dbReference>
<organism evidence="8 9">
    <name type="scientific">Coleophoma crateriformis</name>
    <dbReference type="NCBI Taxonomy" id="565419"/>
    <lineage>
        <taxon>Eukaryota</taxon>
        <taxon>Fungi</taxon>
        <taxon>Dikarya</taxon>
        <taxon>Ascomycota</taxon>
        <taxon>Pezizomycotina</taxon>
        <taxon>Leotiomycetes</taxon>
        <taxon>Helotiales</taxon>
        <taxon>Dermateaceae</taxon>
        <taxon>Coleophoma</taxon>
    </lineage>
</organism>
<reference evidence="8 9" key="1">
    <citation type="journal article" date="2018" name="IMA Fungus">
        <title>IMA Genome-F 9: Draft genome sequence of Annulohypoxylon stygium, Aspergillus mulundensis, Berkeleyomyces basicola (syn. Thielaviopsis basicola), Ceratocystis smalleyi, two Cercospora beticola strains, Coleophoma cylindrospora, Fusarium fracticaudum, Phialophora cf. hyalina, and Morchella septimelata.</title>
        <authorList>
            <person name="Wingfield B.D."/>
            <person name="Bills G.F."/>
            <person name="Dong Y."/>
            <person name="Huang W."/>
            <person name="Nel W.J."/>
            <person name="Swalarsk-Parry B.S."/>
            <person name="Vaghefi N."/>
            <person name="Wilken P.M."/>
            <person name="An Z."/>
            <person name="de Beer Z.W."/>
            <person name="De Vos L."/>
            <person name="Chen L."/>
            <person name="Duong T.A."/>
            <person name="Gao Y."/>
            <person name="Hammerbacher A."/>
            <person name="Kikkert J.R."/>
            <person name="Li Y."/>
            <person name="Li H."/>
            <person name="Li K."/>
            <person name="Li Q."/>
            <person name="Liu X."/>
            <person name="Ma X."/>
            <person name="Naidoo K."/>
            <person name="Pethybridge S.J."/>
            <person name="Sun J."/>
            <person name="Steenkamp E.T."/>
            <person name="van der Nest M.A."/>
            <person name="van Wyk S."/>
            <person name="Wingfield M.J."/>
            <person name="Xiong C."/>
            <person name="Yue Q."/>
            <person name="Zhang X."/>
        </authorList>
    </citation>
    <scope>NUCLEOTIDE SEQUENCE [LARGE SCALE GENOMIC DNA]</scope>
    <source>
        <strain evidence="8 9">BP5796</strain>
    </source>
</reference>
<feature type="compositionally biased region" description="Polar residues" evidence="6">
    <location>
        <begin position="62"/>
        <end position="78"/>
    </location>
</feature>
<dbReference type="GO" id="GO:0000978">
    <property type="term" value="F:RNA polymerase II cis-regulatory region sequence-specific DNA binding"/>
    <property type="evidence" value="ECO:0007669"/>
    <property type="project" value="TreeGrafter"/>
</dbReference>
<dbReference type="Pfam" id="PF00096">
    <property type="entry name" value="zf-C2H2"/>
    <property type="match status" value="1"/>
</dbReference>
<keyword evidence="9" id="KW-1185">Reference proteome</keyword>
<evidence type="ECO:0000256" key="6">
    <source>
        <dbReference type="SAM" id="MobiDB-lite"/>
    </source>
</evidence>
<feature type="domain" description="C2H2-type" evidence="7">
    <location>
        <begin position="324"/>
        <end position="351"/>
    </location>
</feature>
<dbReference type="Gene3D" id="3.30.160.60">
    <property type="entry name" value="Classic Zinc Finger"/>
    <property type="match status" value="2"/>
</dbReference>
<feature type="region of interest" description="Disordered" evidence="6">
    <location>
        <begin position="1"/>
        <end position="54"/>
    </location>
</feature>
<feature type="region of interest" description="Disordered" evidence="6">
    <location>
        <begin position="59"/>
        <end position="78"/>
    </location>
</feature>
<dbReference type="OrthoDB" id="654211at2759"/>